<dbReference type="OrthoDB" id="1607513at2759"/>
<dbReference type="PANTHER" id="PTHR46481">
    <property type="entry name" value="ZINC FINGER BED DOMAIN-CONTAINING PROTEIN 4"/>
    <property type="match status" value="1"/>
</dbReference>
<sequence length="560" mass="63530">MTKRTRSVCWDHFKKEEYAVCLVGSCTAKVKHCGNTSNLMKHLSSCHIEEHKKCVEEQDKNKKKKVSPSTSTQITLAESLSSTRKYPKESAKCKKLDDALVEMITTDMQPLSIVQDSGFKKYTSLLDPRYELPSRRTITRTMLPKKYTDIKKMLQEKLKKLTNIALTTDIWSSRQELTRIVNDWGSPEISCCVTDNASNMNCGIELTGWNHLPCFAYTLNLVVQDSLGAEPGLSVIKEKCKAIVAHFHRSTKSSEKLRSTQQQLNMPELKLIQDVVTRWNSTYLMFERILSQHEAVTTTLCLLGKAAMCISTEEKESISEALVLLKPFLQATEEISGDKYISISIIIPLTKMLLKATSNGPNVPLRPLLVQELMRRFSQVEQRYTMAVSTLLDPRFKKLAFADSAAVDQAIRRLKSEVIDLMSAVPANDELRNDDDTESASAGPPPTEDSLWASFDRKVCQASSHRTDSTDSFIEVKRYFEAKVIARKDNPLLWWKENGHQFPHVMKVAKKYLAIPRSSVPSERLFSKAGELISQRRSQLKPKNVDMILFLNKNLPLFNV</sequence>
<dbReference type="SMART" id="SM00614">
    <property type="entry name" value="ZnF_BED"/>
    <property type="match status" value="1"/>
</dbReference>
<dbReference type="Pfam" id="PF05699">
    <property type="entry name" value="Dimer_Tnp_hAT"/>
    <property type="match status" value="1"/>
</dbReference>
<dbReference type="GO" id="GO:0005634">
    <property type="term" value="C:nucleus"/>
    <property type="evidence" value="ECO:0007669"/>
    <property type="project" value="UniProtKB-SubCell"/>
</dbReference>
<feature type="domain" description="HAT C-terminal dimerisation" evidence="7">
    <location>
        <begin position="475"/>
        <end position="555"/>
    </location>
</feature>
<evidence type="ECO:0000256" key="3">
    <source>
        <dbReference type="ARBA" id="ARBA00022771"/>
    </source>
</evidence>
<reference evidence="8" key="1">
    <citation type="submission" date="2017-05" db="UniProtKB">
        <authorList>
            <consortium name="EnsemblMetazoa"/>
        </authorList>
    </citation>
    <scope>IDENTIFICATION</scope>
</reference>
<evidence type="ECO:0000256" key="5">
    <source>
        <dbReference type="ARBA" id="ARBA00023242"/>
    </source>
</evidence>
<organism evidence="8">
    <name type="scientific">Amphimedon queenslandica</name>
    <name type="common">Sponge</name>
    <dbReference type="NCBI Taxonomy" id="400682"/>
    <lineage>
        <taxon>Eukaryota</taxon>
        <taxon>Metazoa</taxon>
        <taxon>Porifera</taxon>
        <taxon>Demospongiae</taxon>
        <taxon>Heteroscleromorpha</taxon>
        <taxon>Haplosclerida</taxon>
        <taxon>Niphatidae</taxon>
        <taxon>Amphimedon</taxon>
    </lineage>
</organism>
<dbReference type="EnsemblMetazoa" id="Aqu2.1.12980_001">
    <property type="protein sequence ID" value="Aqu2.1.12980_001"/>
    <property type="gene ID" value="Aqu2.1.12980"/>
</dbReference>
<dbReference type="PANTHER" id="PTHR46481:SF10">
    <property type="entry name" value="ZINC FINGER BED DOMAIN-CONTAINING PROTEIN 39"/>
    <property type="match status" value="1"/>
</dbReference>
<comment type="subcellular location">
    <subcellularLocation>
        <location evidence="1">Nucleus</location>
    </subcellularLocation>
</comment>
<evidence type="ECO:0000259" key="7">
    <source>
        <dbReference type="Pfam" id="PF05699"/>
    </source>
</evidence>
<dbReference type="SUPFAM" id="SSF53098">
    <property type="entry name" value="Ribonuclease H-like"/>
    <property type="match status" value="1"/>
</dbReference>
<dbReference type="SUPFAM" id="SSF140996">
    <property type="entry name" value="Hermes dimerisation domain"/>
    <property type="match status" value="1"/>
</dbReference>
<evidence type="ECO:0000256" key="4">
    <source>
        <dbReference type="ARBA" id="ARBA00022833"/>
    </source>
</evidence>
<keyword evidence="5" id="KW-0539">Nucleus</keyword>
<dbReference type="InterPro" id="IPR012337">
    <property type="entry name" value="RNaseH-like_sf"/>
</dbReference>
<feature type="region of interest" description="Disordered" evidence="6">
    <location>
        <begin position="429"/>
        <end position="449"/>
    </location>
</feature>
<proteinExistence type="predicted"/>
<accession>A0A1X7TEQ5</accession>
<dbReference type="OMA" id="YALTAHY"/>
<keyword evidence="2" id="KW-0479">Metal-binding</keyword>
<dbReference type="InterPro" id="IPR036236">
    <property type="entry name" value="Znf_C2H2_sf"/>
</dbReference>
<evidence type="ECO:0000313" key="8">
    <source>
        <dbReference type="EnsemblMetazoa" id="Aqu2.1.12980_001"/>
    </source>
</evidence>
<dbReference type="GO" id="GO:0008270">
    <property type="term" value="F:zinc ion binding"/>
    <property type="evidence" value="ECO:0007669"/>
    <property type="project" value="UniProtKB-KW"/>
</dbReference>
<dbReference type="AlphaFoldDB" id="A0A1X7TEQ5"/>
<dbReference type="GO" id="GO:0046983">
    <property type="term" value="F:protein dimerization activity"/>
    <property type="evidence" value="ECO:0007669"/>
    <property type="project" value="InterPro"/>
</dbReference>
<dbReference type="Gene3D" id="1.10.10.1070">
    <property type="entry name" value="Zinc finger, BED domain-containing"/>
    <property type="match status" value="1"/>
</dbReference>
<dbReference type="eggNOG" id="KOG1121">
    <property type="taxonomic scope" value="Eukaryota"/>
</dbReference>
<keyword evidence="3" id="KW-0863">Zinc-finger</keyword>
<protein>
    <recommendedName>
        <fullName evidence="7">HAT C-terminal dimerisation domain-containing protein</fullName>
    </recommendedName>
</protein>
<dbReference type="SUPFAM" id="SSF57667">
    <property type="entry name" value="beta-beta-alpha zinc fingers"/>
    <property type="match status" value="1"/>
</dbReference>
<evidence type="ECO:0000256" key="1">
    <source>
        <dbReference type="ARBA" id="ARBA00004123"/>
    </source>
</evidence>
<evidence type="ECO:0000256" key="6">
    <source>
        <dbReference type="SAM" id="MobiDB-lite"/>
    </source>
</evidence>
<evidence type="ECO:0000256" key="2">
    <source>
        <dbReference type="ARBA" id="ARBA00022723"/>
    </source>
</evidence>
<dbReference type="InterPro" id="IPR052035">
    <property type="entry name" value="ZnF_BED_domain_contain"/>
</dbReference>
<dbReference type="InParanoid" id="A0A1X7TEQ5"/>
<dbReference type="InterPro" id="IPR008906">
    <property type="entry name" value="HATC_C_dom"/>
</dbReference>
<keyword evidence="4" id="KW-0862">Zinc</keyword>
<name>A0A1X7TEQ5_AMPQE</name>